<evidence type="ECO:0000256" key="3">
    <source>
        <dbReference type="SAM" id="MobiDB-lite"/>
    </source>
</evidence>
<feature type="coiled-coil region" evidence="2">
    <location>
        <begin position="219"/>
        <end position="298"/>
    </location>
</feature>
<evidence type="ECO:0000256" key="2">
    <source>
        <dbReference type="SAM" id="Coils"/>
    </source>
</evidence>
<feature type="compositionally biased region" description="Low complexity" evidence="3">
    <location>
        <begin position="14"/>
        <end position="24"/>
    </location>
</feature>
<keyword evidence="6" id="KW-1185">Reference proteome</keyword>
<keyword evidence="1 2" id="KW-0175">Coiled coil</keyword>
<dbReference type="PANTHER" id="PTHR18870">
    <property type="entry name" value="PROTEIN TAG-278-RELATED"/>
    <property type="match status" value="1"/>
</dbReference>
<dbReference type="Pfam" id="PF15665">
    <property type="entry name" value="FAM184"/>
    <property type="match status" value="1"/>
</dbReference>
<dbReference type="InterPro" id="IPR039478">
    <property type="entry name" value="FAM184A/B_N"/>
</dbReference>
<dbReference type="PANTHER" id="PTHR18870:SF9">
    <property type="entry name" value="PROTEIN TAG-278-RELATED"/>
    <property type="match status" value="1"/>
</dbReference>
<dbReference type="Proteomes" id="UP000605970">
    <property type="component" value="Unassembled WGS sequence"/>
</dbReference>
<feature type="domain" description="Protein FAM184A/B N-terminal" evidence="4">
    <location>
        <begin position="157"/>
        <end position="314"/>
    </location>
</feature>
<gene>
    <name evidence="5" type="ORF">Mgra_00000948</name>
</gene>
<accession>A0A8T0A3V0</accession>
<reference evidence="5" key="1">
    <citation type="journal article" date="2020" name="Ecol. Evol.">
        <title>Genome structure and content of the rice root-knot nematode (Meloidogyne graminicola).</title>
        <authorList>
            <person name="Phan N.T."/>
            <person name="Danchin E.G.J."/>
            <person name="Klopp C."/>
            <person name="Perfus-Barbeoch L."/>
            <person name="Kozlowski D.K."/>
            <person name="Koutsovoulos G.D."/>
            <person name="Lopez-Roques C."/>
            <person name="Bouchez O."/>
            <person name="Zahm M."/>
            <person name="Besnard G."/>
            <person name="Bellafiore S."/>
        </authorList>
    </citation>
    <scope>NUCLEOTIDE SEQUENCE</scope>
    <source>
        <strain evidence="5">VN-18</strain>
    </source>
</reference>
<sequence length="335" mass="38728">MSRSPMHFHNLEQTESSTLSSSFSTKMPITRSHLLSNSPCPAISSWPAPPPKIELKPTAIATPLSISSNLSPSISPFRSIPTNNVQLSQLTLHNSPIPPFIGTLSPHSITPIPRLELPQQNEEQNNNNSNNLLTMLREIANSSGTACSSSNINCWGRETELRQKIQALEEIVAEYEKQKFNVLGTFTDFRERVAERERRLEAEYSTRILSLSEEVLGAKKDFEERMKSFQLLQEQFEREKEQALEKLRQDHQREMQALEQRFSESKILNLEQKYILEIQKLEEERKNLKIEREKLNEGFEVRFRRAESLFESELTAAKMLYTKRITSIKKNMKKH</sequence>
<dbReference type="AlphaFoldDB" id="A0A8T0A3V0"/>
<dbReference type="EMBL" id="JABEBT010000004">
    <property type="protein sequence ID" value="KAF7639623.1"/>
    <property type="molecule type" value="Genomic_DNA"/>
</dbReference>
<protein>
    <submittedName>
        <fullName evidence="5">FAM184 domain-containing protein</fullName>
    </submittedName>
</protein>
<evidence type="ECO:0000313" key="5">
    <source>
        <dbReference type="EMBL" id="KAF7639623.1"/>
    </source>
</evidence>
<organism evidence="5 6">
    <name type="scientific">Meloidogyne graminicola</name>
    <dbReference type="NCBI Taxonomy" id="189291"/>
    <lineage>
        <taxon>Eukaryota</taxon>
        <taxon>Metazoa</taxon>
        <taxon>Ecdysozoa</taxon>
        <taxon>Nematoda</taxon>
        <taxon>Chromadorea</taxon>
        <taxon>Rhabditida</taxon>
        <taxon>Tylenchina</taxon>
        <taxon>Tylenchomorpha</taxon>
        <taxon>Tylenchoidea</taxon>
        <taxon>Meloidogynidae</taxon>
        <taxon>Meloidogyninae</taxon>
        <taxon>Meloidogyne</taxon>
    </lineage>
</organism>
<proteinExistence type="predicted"/>
<comment type="caution">
    <text evidence="5">The sequence shown here is derived from an EMBL/GenBank/DDBJ whole genome shotgun (WGS) entry which is preliminary data.</text>
</comment>
<name>A0A8T0A3V0_9BILA</name>
<evidence type="ECO:0000256" key="1">
    <source>
        <dbReference type="ARBA" id="ARBA00023054"/>
    </source>
</evidence>
<dbReference type="OrthoDB" id="75801at2759"/>
<feature type="region of interest" description="Disordered" evidence="3">
    <location>
        <begin position="1"/>
        <end position="24"/>
    </location>
</feature>
<evidence type="ECO:0000259" key="4">
    <source>
        <dbReference type="Pfam" id="PF15665"/>
    </source>
</evidence>
<evidence type="ECO:0000313" key="6">
    <source>
        <dbReference type="Proteomes" id="UP000605970"/>
    </source>
</evidence>